<dbReference type="SMART" id="SM00899">
    <property type="entry name" value="FeoA"/>
    <property type="match status" value="1"/>
</dbReference>
<dbReference type="Pfam" id="PF04023">
    <property type="entry name" value="FeoA"/>
    <property type="match status" value="1"/>
</dbReference>
<dbReference type="Proteomes" id="UP000282321">
    <property type="component" value="Unassembled WGS sequence"/>
</dbReference>
<evidence type="ECO:0000313" key="3">
    <source>
        <dbReference type="EMBL" id="RKX68199.1"/>
    </source>
</evidence>
<keyword evidence="1" id="KW-0408">Iron</keyword>
<comment type="caution">
    <text evidence="3">The sequence shown here is derived from an EMBL/GenBank/DDBJ whole genome shotgun (WGS) entry which is preliminary data.</text>
</comment>
<dbReference type="InterPro" id="IPR007167">
    <property type="entry name" value="Fe-transptr_FeoA-like"/>
</dbReference>
<organism evidence="3 4">
    <name type="scientific">candidate division TA06 bacterium</name>
    <dbReference type="NCBI Taxonomy" id="2250710"/>
    <lineage>
        <taxon>Bacteria</taxon>
        <taxon>Bacteria division TA06</taxon>
    </lineage>
</organism>
<accession>A0A660SBS4</accession>
<dbReference type="InterPro" id="IPR038157">
    <property type="entry name" value="FeoA_core_dom"/>
</dbReference>
<dbReference type="SUPFAM" id="SSF50037">
    <property type="entry name" value="C-terminal domain of transcriptional repressors"/>
    <property type="match status" value="1"/>
</dbReference>
<dbReference type="EMBL" id="QNBC01000001">
    <property type="protein sequence ID" value="RKX68199.1"/>
    <property type="molecule type" value="Genomic_DNA"/>
</dbReference>
<protein>
    <submittedName>
        <fullName evidence="3">Ferrous iron transport protein A</fullName>
    </submittedName>
</protein>
<evidence type="ECO:0000313" key="4">
    <source>
        <dbReference type="Proteomes" id="UP000282321"/>
    </source>
</evidence>
<dbReference type="InterPro" id="IPR053184">
    <property type="entry name" value="FeoA-like"/>
</dbReference>
<dbReference type="PANTHER" id="PTHR43151">
    <property type="entry name" value="FEOA FAMILY PROTEIN"/>
    <property type="match status" value="1"/>
</dbReference>
<dbReference type="AlphaFoldDB" id="A0A660SBS4"/>
<gene>
    <name evidence="3" type="ORF">DRP44_00065</name>
</gene>
<feature type="domain" description="Ferrous iron transporter FeoA-like" evidence="2">
    <location>
        <begin position="3"/>
        <end position="75"/>
    </location>
</feature>
<evidence type="ECO:0000256" key="1">
    <source>
        <dbReference type="ARBA" id="ARBA00023004"/>
    </source>
</evidence>
<dbReference type="Gene3D" id="2.30.30.90">
    <property type="match status" value="1"/>
</dbReference>
<dbReference type="PANTHER" id="PTHR43151:SF1">
    <property type="entry name" value="SSR2333 PROTEIN"/>
    <property type="match status" value="1"/>
</dbReference>
<proteinExistence type="predicted"/>
<name>A0A660SBS4_UNCT6</name>
<dbReference type="InterPro" id="IPR008988">
    <property type="entry name" value="Transcriptional_repressor_C"/>
</dbReference>
<dbReference type="GO" id="GO:0046914">
    <property type="term" value="F:transition metal ion binding"/>
    <property type="evidence" value="ECO:0007669"/>
    <property type="project" value="InterPro"/>
</dbReference>
<sequence length="76" mass="8460">MLKTLSEAEIGKEYRVIELRGGLNFQRRITAMGLYMGAIVKIVRKAPFRGPLLVDINSSVVAVGRNIALKIFVEEV</sequence>
<reference evidence="3 4" key="1">
    <citation type="submission" date="2018-06" db="EMBL/GenBank/DDBJ databases">
        <title>Extensive metabolic versatility and redundancy in microbially diverse, dynamic hydrothermal sediments.</title>
        <authorList>
            <person name="Dombrowski N."/>
            <person name="Teske A."/>
            <person name="Baker B.J."/>
        </authorList>
    </citation>
    <scope>NUCLEOTIDE SEQUENCE [LARGE SCALE GENOMIC DNA]</scope>
    <source>
        <strain evidence="3">B35_G9</strain>
    </source>
</reference>
<evidence type="ECO:0000259" key="2">
    <source>
        <dbReference type="SMART" id="SM00899"/>
    </source>
</evidence>